<comment type="caution">
    <text evidence="9">The sequence shown here is derived from an EMBL/GenBank/DDBJ whole genome shotgun (WGS) entry which is preliminary data.</text>
</comment>
<dbReference type="RefSeq" id="WP_254684445.1">
    <property type="nucleotide sequence ID" value="NZ_MIPT01000001.1"/>
</dbReference>
<dbReference type="GO" id="GO:0006935">
    <property type="term" value="P:chemotaxis"/>
    <property type="evidence" value="ECO:0007669"/>
    <property type="project" value="UniProtKB-KW"/>
</dbReference>
<reference evidence="9 10" key="1">
    <citation type="submission" date="2016-09" db="EMBL/GenBank/DDBJ databases">
        <title>Metabolic pathway, cell adaptation mechanisms and a novel monoxygenase revealed through proteogenomic-transcription analysis of a Sphingomonas haloaromaticamans strain degrading the fungicide ortho-phenylphenol.</title>
        <authorList>
            <person name="Perruchon C."/>
            <person name="Papadopoulou E.S."/>
            <person name="Rousidou C."/>
            <person name="Vasileiadis S."/>
            <person name="Tanou G."/>
            <person name="Amoutzias G."/>
            <person name="Molassiotis A."/>
            <person name="Karpouzas D.G."/>
        </authorList>
    </citation>
    <scope>NUCLEOTIDE SEQUENCE [LARGE SCALE GENOMIC DNA]</scope>
    <source>
        <strain evidence="9 10">P3</strain>
    </source>
</reference>
<evidence type="ECO:0000259" key="7">
    <source>
        <dbReference type="PROSITE" id="PS50111"/>
    </source>
</evidence>
<evidence type="ECO:0000313" key="10">
    <source>
        <dbReference type="Proteomes" id="UP000179467"/>
    </source>
</evidence>
<dbReference type="InterPro" id="IPR004089">
    <property type="entry name" value="MCPsignal_dom"/>
</dbReference>
<evidence type="ECO:0000256" key="1">
    <source>
        <dbReference type="ARBA" id="ARBA00022500"/>
    </source>
</evidence>
<dbReference type="InterPro" id="IPR051310">
    <property type="entry name" value="MCP_chemotaxis"/>
</dbReference>
<dbReference type="SMART" id="SM00304">
    <property type="entry name" value="HAMP"/>
    <property type="match status" value="2"/>
</dbReference>
<protein>
    <submittedName>
        <fullName evidence="9">Methyl-accepting chemotaxis protein III</fullName>
    </submittedName>
</protein>
<dbReference type="EMBL" id="MIPT01000001">
    <property type="protein sequence ID" value="OHT20646.1"/>
    <property type="molecule type" value="Genomic_DNA"/>
</dbReference>
<feature type="transmembrane region" description="Helical" evidence="6">
    <location>
        <begin position="12"/>
        <end position="34"/>
    </location>
</feature>
<evidence type="ECO:0000256" key="4">
    <source>
        <dbReference type="SAM" id="Coils"/>
    </source>
</evidence>
<dbReference type="PROSITE" id="PS50885">
    <property type="entry name" value="HAMP"/>
    <property type="match status" value="2"/>
</dbReference>
<evidence type="ECO:0000256" key="5">
    <source>
        <dbReference type="SAM" id="MobiDB-lite"/>
    </source>
</evidence>
<dbReference type="Pfam" id="PF00015">
    <property type="entry name" value="MCPsignal"/>
    <property type="match status" value="1"/>
</dbReference>
<evidence type="ECO:0000256" key="6">
    <source>
        <dbReference type="SAM" id="Phobius"/>
    </source>
</evidence>
<keyword evidence="6" id="KW-0812">Transmembrane</keyword>
<dbReference type="Gene3D" id="1.10.287.950">
    <property type="entry name" value="Methyl-accepting chemotaxis protein"/>
    <property type="match status" value="1"/>
</dbReference>
<dbReference type="PANTHER" id="PTHR43531">
    <property type="entry name" value="PROTEIN ICFG"/>
    <property type="match status" value="1"/>
</dbReference>
<feature type="transmembrane region" description="Helical" evidence="6">
    <location>
        <begin position="40"/>
        <end position="58"/>
    </location>
</feature>
<keyword evidence="4" id="KW-0175">Coiled coil</keyword>
<name>A0A1S1HGR0_9SPHN</name>
<accession>A0A1S1HGR0</accession>
<evidence type="ECO:0000256" key="2">
    <source>
        <dbReference type="ARBA" id="ARBA00029447"/>
    </source>
</evidence>
<dbReference type="AlphaFoldDB" id="A0A1S1HGR0"/>
<evidence type="ECO:0000256" key="3">
    <source>
        <dbReference type="PROSITE-ProRule" id="PRU00284"/>
    </source>
</evidence>
<sequence length="470" mass="49322">MNWFTADAPIRLKLLIAFGTMSFLVAIQPMAALLFRGTTALAVGSAVLVVAILLGAWFRRAISTPYVATVVRMEALATGDLESPIAFTEYRDCVGRMTKAMFAFRDNARQQIALNQEAQRNAEIVRGMTANLQRLAGGDLTAEIREDYPESYAELRANFNAALGSLRQLIGSVTASAATIRTGSSEIAHASEDLARRTESNAASLEQTSASITEMDERLRATAEAANGTVERANGALEVVSNGRALAEDAVEAMGRVSESAKGIDSVIEGLDKIAFQTRVLAMNAAVEAGRAGEAGRGFAVVADLVSALAMRAEEEAKRARDQLTVTQTDIVTAVATVQKVDAALDGISTNVDEVHALLERIADENRAQSSAIAQITAAISTMDRATQQNAAMVEQTSAAARNLMGEVGSLADQAGQFRIGGDDPGRVAALRPALKAARSLRGGVGLHPTPPPGCAGAGPGSCPPLSRRS</sequence>
<evidence type="ECO:0000259" key="8">
    <source>
        <dbReference type="PROSITE" id="PS50885"/>
    </source>
</evidence>
<dbReference type="Proteomes" id="UP000179467">
    <property type="component" value="Unassembled WGS sequence"/>
</dbReference>
<dbReference type="GO" id="GO:0016020">
    <property type="term" value="C:membrane"/>
    <property type="evidence" value="ECO:0007669"/>
    <property type="project" value="InterPro"/>
</dbReference>
<dbReference type="SMART" id="SM00283">
    <property type="entry name" value="MA"/>
    <property type="match status" value="1"/>
</dbReference>
<dbReference type="GO" id="GO:0007165">
    <property type="term" value="P:signal transduction"/>
    <property type="evidence" value="ECO:0007669"/>
    <property type="project" value="UniProtKB-KW"/>
</dbReference>
<gene>
    <name evidence="9" type="primary">trg_1</name>
    <name evidence="9" type="ORF">BHE75_02646</name>
</gene>
<feature type="domain" description="HAMP" evidence="8">
    <location>
        <begin position="125"/>
        <end position="171"/>
    </location>
</feature>
<feature type="coiled-coil region" evidence="4">
    <location>
        <begin position="303"/>
        <end position="330"/>
    </location>
</feature>
<feature type="domain" description="Methyl-accepting transducer" evidence="7">
    <location>
        <begin position="176"/>
        <end position="405"/>
    </location>
</feature>
<dbReference type="InterPro" id="IPR003660">
    <property type="entry name" value="HAMP_dom"/>
</dbReference>
<keyword evidence="6" id="KW-1133">Transmembrane helix</keyword>
<organism evidence="9 10">
    <name type="scientific">Edaphosphingomonas haloaromaticamans</name>
    <dbReference type="NCBI Taxonomy" id="653954"/>
    <lineage>
        <taxon>Bacteria</taxon>
        <taxon>Pseudomonadati</taxon>
        <taxon>Pseudomonadota</taxon>
        <taxon>Alphaproteobacteria</taxon>
        <taxon>Sphingomonadales</taxon>
        <taxon>Rhizorhabdaceae</taxon>
        <taxon>Edaphosphingomonas</taxon>
    </lineage>
</organism>
<proteinExistence type="inferred from homology"/>
<dbReference type="PANTHER" id="PTHR43531:SF11">
    <property type="entry name" value="METHYL-ACCEPTING CHEMOTAXIS PROTEIN 3"/>
    <property type="match status" value="1"/>
</dbReference>
<comment type="similarity">
    <text evidence="2">Belongs to the methyl-accepting chemotaxis (MCP) protein family.</text>
</comment>
<feature type="region of interest" description="Disordered" evidence="5">
    <location>
        <begin position="442"/>
        <end position="470"/>
    </location>
</feature>
<keyword evidence="3" id="KW-0807">Transducer</keyword>
<keyword evidence="10" id="KW-1185">Reference proteome</keyword>
<evidence type="ECO:0000313" key="9">
    <source>
        <dbReference type="EMBL" id="OHT20646.1"/>
    </source>
</evidence>
<dbReference type="Gene3D" id="6.10.340.10">
    <property type="match status" value="1"/>
</dbReference>
<dbReference type="SUPFAM" id="SSF58104">
    <property type="entry name" value="Methyl-accepting chemotaxis protein (MCP) signaling domain"/>
    <property type="match status" value="1"/>
</dbReference>
<keyword evidence="1" id="KW-0145">Chemotaxis</keyword>
<dbReference type="PROSITE" id="PS50111">
    <property type="entry name" value="CHEMOTAXIS_TRANSDUC_2"/>
    <property type="match status" value="1"/>
</dbReference>
<feature type="domain" description="HAMP" evidence="8">
    <location>
        <begin position="60"/>
        <end position="113"/>
    </location>
</feature>
<keyword evidence="6" id="KW-0472">Membrane</keyword>